<dbReference type="EMBL" id="CM039439">
    <property type="protein sequence ID" value="KAI4296226.1"/>
    <property type="molecule type" value="Genomic_DNA"/>
</dbReference>
<sequence length="110" mass="12492">MEREKSRQRHAALHFKYLSVLPILFPFYRRHSPANQSLEQIELGATLQNHLRICRAYCFNPSPSALHSLLQYAYSVASFGKSGNDSSPGILLHLKLLLYYDVATVQGNSE</sequence>
<name>A0ACB9KGB7_BAUVA</name>
<evidence type="ECO:0000313" key="2">
    <source>
        <dbReference type="Proteomes" id="UP000828941"/>
    </source>
</evidence>
<evidence type="ECO:0000313" key="1">
    <source>
        <dbReference type="EMBL" id="KAI4296226.1"/>
    </source>
</evidence>
<accession>A0ACB9KGB7</accession>
<comment type="caution">
    <text evidence="1">The sequence shown here is derived from an EMBL/GenBank/DDBJ whole genome shotgun (WGS) entry which is preliminary data.</text>
</comment>
<keyword evidence="2" id="KW-1185">Reference proteome</keyword>
<dbReference type="Proteomes" id="UP000828941">
    <property type="component" value="Chromosome 14"/>
</dbReference>
<gene>
    <name evidence="1" type="ORF">L6164_036201</name>
</gene>
<reference evidence="1 2" key="1">
    <citation type="journal article" date="2022" name="DNA Res.">
        <title>Chromosomal-level genome assembly of the orchid tree Bauhinia variegata (Leguminosae; Cercidoideae) supports the allotetraploid origin hypothesis of Bauhinia.</title>
        <authorList>
            <person name="Zhong Y."/>
            <person name="Chen Y."/>
            <person name="Zheng D."/>
            <person name="Pang J."/>
            <person name="Liu Y."/>
            <person name="Luo S."/>
            <person name="Meng S."/>
            <person name="Qian L."/>
            <person name="Wei D."/>
            <person name="Dai S."/>
            <person name="Zhou R."/>
        </authorList>
    </citation>
    <scope>NUCLEOTIDE SEQUENCE [LARGE SCALE GENOMIC DNA]</scope>
    <source>
        <strain evidence="1">BV-YZ2020</strain>
    </source>
</reference>
<protein>
    <submittedName>
        <fullName evidence="1">Uncharacterized protein</fullName>
    </submittedName>
</protein>
<organism evidence="1 2">
    <name type="scientific">Bauhinia variegata</name>
    <name type="common">Purple orchid tree</name>
    <name type="synonym">Phanera variegata</name>
    <dbReference type="NCBI Taxonomy" id="167791"/>
    <lineage>
        <taxon>Eukaryota</taxon>
        <taxon>Viridiplantae</taxon>
        <taxon>Streptophyta</taxon>
        <taxon>Embryophyta</taxon>
        <taxon>Tracheophyta</taxon>
        <taxon>Spermatophyta</taxon>
        <taxon>Magnoliopsida</taxon>
        <taxon>eudicotyledons</taxon>
        <taxon>Gunneridae</taxon>
        <taxon>Pentapetalae</taxon>
        <taxon>rosids</taxon>
        <taxon>fabids</taxon>
        <taxon>Fabales</taxon>
        <taxon>Fabaceae</taxon>
        <taxon>Cercidoideae</taxon>
        <taxon>Cercideae</taxon>
        <taxon>Bauhiniinae</taxon>
        <taxon>Bauhinia</taxon>
    </lineage>
</organism>
<proteinExistence type="predicted"/>